<dbReference type="CDD" id="cd09888">
    <property type="entry name" value="NGN_Euk"/>
    <property type="match status" value="1"/>
</dbReference>
<dbReference type="InterPro" id="IPR041973">
    <property type="entry name" value="KOW_Spt5_1"/>
</dbReference>
<dbReference type="GO" id="GO:0005840">
    <property type="term" value="C:ribosome"/>
    <property type="evidence" value="ECO:0007669"/>
    <property type="project" value="InterPro"/>
</dbReference>
<dbReference type="SUPFAM" id="SSF50104">
    <property type="entry name" value="Translation proteins SH3-like domain"/>
    <property type="match status" value="1"/>
</dbReference>
<dbReference type="VEuPathDB" id="TriTrypDB:TcIL3000_2_1190"/>
<dbReference type="GO" id="GO:0006368">
    <property type="term" value="P:transcription elongation by RNA polymerase II"/>
    <property type="evidence" value="ECO:0007669"/>
    <property type="project" value="TreeGrafter"/>
</dbReference>
<organism evidence="7">
    <name type="scientific">Trypanosoma congolense (strain IL3000)</name>
    <dbReference type="NCBI Taxonomy" id="1068625"/>
    <lineage>
        <taxon>Eukaryota</taxon>
        <taxon>Discoba</taxon>
        <taxon>Euglenozoa</taxon>
        <taxon>Kinetoplastea</taxon>
        <taxon>Metakinetoplastina</taxon>
        <taxon>Trypanosomatida</taxon>
        <taxon>Trypanosomatidae</taxon>
        <taxon>Trypanosoma</taxon>
        <taxon>Nannomonas</taxon>
    </lineage>
</organism>
<gene>
    <name evidence="7" type="ORF">TCIL3000_2_1190</name>
</gene>
<dbReference type="GO" id="GO:0006412">
    <property type="term" value="P:translation"/>
    <property type="evidence" value="ECO:0007669"/>
    <property type="project" value="InterPro"/>
</dbReference>
<dbReference type="Gene3D" id="3.30.70.940">
    <property type="entry name" value="NusG, N-terminal domain"/>
    <property type="match status" value="1"/>
</dbReference>
<comment type="subcellular location">
    <subcellularLocation>
        <location evidence="1">Nucleus</location>
    </subcellularLocation>
</comment>
<feature type="domain" description="KOW" evidence="6">
    <location>
        <begin position="428"/>
        <end position="455"/>
    </location>
</feature>
<keyword evidence="4" id="KW-0539">Nucleus</keyword>
<dbReference type="InterPro" id="IPR039385">
    <property type="entry name" value="NGN_Euk"/>
</dbReference>
<dbReference type="PROSITE" id="PS01108">
    <property type="entry name" value="RIBOSOMAL_L24"/>
    <property type="match status" value="1"/>
</dbReference>
<dbReference type="CDD" id="cd06083">
    <property type="entry name" value="KOW_Spt5_3"/>
    <property type="match status" value="1"/>
</dbReference>
<comment type="similarity">
    <text evidence="2">Belongs to the SPT5 family.</text>
</comment>
<dbReference type="InterPro" id="IPR008991">
    <property type="entry name" value="Translation_prot_SH3-like_sf"/>
</dbReference>
<evidence type="ECO:0000256" key="3">
    <source>
        <dbReference type="ARBA" id="ARBA00023163"/>
    </source>
</evidence>
<keyword evidence="3" id="KW-0804">Transcription</keyword>
<feature type="domain" description="KOW" evidence="6">
    <location>
        <begin position="292"/>
        <end position="319"/>
    </location>
</feature>
<evidence type="ECO:0000256" key="2">
    <source>
        <dbReference type="ARBA" id="ARBA00006956"/>
    </source>
</evidence>
<feature type="domain" description="KOW" evidence="6">
    <location>
        <begin position="484"/>
        <end position="511"/>
    </location>
</feature>
<dbReference type="AlphaFoldDB" id="G0UJI8"/>
<dbReference type="InterPro" id="IPR036735">
    <property type="entry name" value="NGN_dom_sf"/>
</dbReference>
<sequence length="720" mass="80832">MAEDLGVSELANLLEDHELDDLIAAPDVFEEHGTPHEDRTEGRRIRGGNKNEKRRKKHPRYEAKRNADNGEEDEGSESALSDEAPRKRSKYIIEAAESSGSEPDDGFIVESDEDVGEDVYRGFAPVPAERKRHIFREGEEGMTNEELARAIEQRYRASKREDHTEAPLTSGLPKGKLSSLRYASHLLPQSTDPKVFVVKCRPRMTRLLVARIVNKCYAYRIGRNYEQRRVDLGIISVFCLDHVKEYIYIESHRKSFVENALNGLDGVFRSNISLVNPSELMQMLEHRPTGDKIRIGSFVRLRRNPYRLDLAQVVSIDTTARRVAVKVVPREDFVGKVYNKPELRMPQRLFVPSLALDVRERGGMHIWGDLTFDRDGYLRLSMSYNVIIAGPKMEKPTVEELATFFNNDRGRVRDAAARLDSGGQMVTELHLGDVVRVVSGQLRGTTGVIENIFMDTNTAALSCPVPGRKDPIKLRVELAACVKHFAEGAHVIIDKGEYAGESGTVVKASGEVVHVFSDRATAVRELVVCASDCRQSNLVGSFSHTCGSWKLFDLVMLSDSSSVACIVRLNRNNVCVLTDRMETRYASTSQLKAVLSGKRQTTDRFANIITRGCEVVIKNDNTSPYHLDGQTGRVEQVFNTTLFVRVRSVKENSGLVVFDAPSVLLIGGRTTTRHIQQPRQLPVLKHRTQDAVKADLSVPNPRVTSEDWVGNSEWYEAEEE</sequence>
<accession>G0UJI8</accession>
<dbReference type="InterPro" id="IPR014722">
    <property type="entry name" value="Rib_uL2_dom2"/>
</dbReference>
<dbReference type="GO" id="GO:0003729">
    <property type="term" value="F:mRNA binding"/>
    <property type="evidence" value="ECO:0007669"/>
    <property type="project" value="TreeGrafter"/>
</dbReference>
<dbReference type="CDD" id="cd06081">
    <property type="entry name" value="KOW_Spt5_1"/>
    <property type="match status" value="1"/>
</dbReference>
<evidence type="ECO:0000256" key="5">
    <source>
        <dbReference type="SAM" id="MobiDB-lite"/>
    </source>
</evidence>
<dbReference type="EMBL" id="HE575315">
    <property type="protein sequence ID" value="CCC89541.1"/>
    <property type="molecule type" value="Genomic_DNA"/>
</dbReference>
<evidence type="ECO:0000313" key="7">
    <source>
        <dbReference type="EMBL" id="CCC89541.1"/>
    </source>
</evidence>
<dbReference type="GO" id="GO:0006357">
    <property type="term" value="P:regulation of transcription by RNA polymerase II"/>
    <property type="evidence" value="ECO:0007669"/>
    <property type="project" value="InterPro"/>
</dbReference>
<dbReference type="CDD" id="cd06084">
    <property type="entry name" value="KOW_Spt5_4"/>
    <property type="match status" value="1"/>
</dbReference>
<dbReference type="PANTHER" id="PTHR11125">
    <property type="entry name" value="SUPPRESSOR OF TY 5"/>
    <property type="match status" value="1"/>
</dbReference>
<evidence type="ECO:0000256" key="1">
    <source>
        <dbReference type="ARBA" id="ARBA00004123"/>
    </source>
</evidence>
<dbReference type="SMART" id="SM00739">
    <property type="entry name" value="KOW"/>
    <property type="match status" value="3"/>
</dbReference>
<dbReference type="GO" id="GO:0032044">
    <property type="term" value="C:DSIF complex"/>
    <property type="evidence" value="ECO:0007669"/>
    <property type="project" value="TreeGrafter"/>
</dbReference>
<dbReference type="InterPro" id="IPR039659">
    <property type="entry name" value="SPT5"/>
</dbReference>
<dbReference type="PANTHER" id="PTHR11125:SF7">
    <property type="entry name" value="TRANSCRIPTION ELONGATION FACTOR SPT5"/>
    <property type="match status" value="1"/>
</dbReference>
<feature type="region of interest" description="Disordered" evidence="5">
    <location>
        <begin position="24"/>
        <end position="87"/>
    </location>
</feature>
<feature type="compositionally biased region" description="Basic and acidic residues" evidence="5">
    <location>
        <begin position="29"/>
        <end position="44"/>
    </location>
</feature>
<proteinExistence type="inferred from homology"/>
<protein>
    <submittedName>
        <fullName evidence="7">Putative transcription initiation protein</fullName>
    </submittedName>
</protein>
<dbReference type="InterPro" id="IPR005100">
    <property type="entry name" value="NGN-domain"/>
</dbReference>
<dbReference type="Gene3D" id="2.30.30.30">
    <property type="match status" value="1"/>
</dbReference>
<dbReference type="GO" id="GO:0003735">
    <property type="term" value="F:structural constituent of ribosome"/>
    <property type="evidence" value="ECO:0007669"/>
    <property type="project" value="InterPro"/>
</dbReference>
<dbReference type="InterPro" id="IPR041977">
    <property type="entry name" value="KOW_Spt5_4"/>
</dbReference>
<dbReference type="InterPro" id="IPR041976">
    <property type="entry name" value="KOW_Spt5_3"/>
</dbReference>
<dbReference type="GO" id="GO:0032784">
    <property type="term" value="P:regulation of DNA-templated transcription elongation"/>
    <property type="evidence" value="ECO:0007669"/>
    <property type="project" value="InterPro"/>
</dbReference>
<evidence type="ECO:0000256" key="4">
    <source>
        <dbReference type="ARBA" id="ARBA00023242"/>
    </source>
</evidence>
<dbReference type="Pfam" id="PF03439">
    <property type="entry name" value="Spt5-NGN"/>
    <property type="match status" value="1"/>
</dbReference>
<evidence type="ECO:0000259" key="6">
    <source>
        <dbReference type="SMART" id="SM00739"/>
    </source>
</evidence>
<reference evidence="7" key="1">
    <citation type="journal article" date="2012" name="Proc. Natl. Acad. Sci. U.S.A.">
        <title>Antigenic diversity is generated by distinct evolutionary mechanisms in African trypanosome species.</title>
        <authorList>
            <person name="Jackson A.P."/>
            <person name="Berry A."/>
            <person name="Aslett M."/>
            <person name="Allison H.C."/>
            <person name="Burton P."/>
            <person name="Vavrova-Anderson J."/>
            <person name="Brown R."/>
            <person name="Browne H."/>
            <person name="Corton N."/>
            <person name="Hauser H."/>
            <person name="Gamble J."/>
            <person name="Gilderthorp R."/>
            <person name="Marcello L."/>
            <person name="McQuillan J."/>
            <person name="Otto T.D."/>
            <person name="Quail M.A."/>
            <person name="Sanders M.J."/>
            <person name="van Tonder A."/>
            <person name="Ginger M.L."/>
            <person name="Field M.C."/>
            <person name="Barry J.D."/>
            <person name="Hertz-Fowler C."/>
            <person name="Berriman M."/>
        </authorList>
    </citation>
    <scope>NUCLEOTIDE SEQUENCE</scope>
    <source>
        <strain evidence="7">IL3000</strain>
    </source>
</reference>
<dbReference type="InterPro" id="IPR005824">
    <property type="entry name" value="KOW"/>
</dbReference>
<name>G0UJI8_TRYCI</name>
<dbReference type="InterPro" id="IPR005825">
    <property type="entry name" value="Ribosomal_uL24_CS"/>
</dbReference>